<dbReference type="AlphaFoldDB" id="A0A0T5Z0N8"/>
<evidence type="ECO:0000256" key="2">
    <source>
        <dbReference type="PROSITE-ProRule" id="PRU01251"/>
    </source>
</evidence>
<proteinExistence type="inferred from homology"/>
<dbReference type="SUPFAM" id="SSF81923">
    <property type="entry name" value="Double Clp-N motif"/>
    <property type="match status" value="1"/>
</dbReference>
<dbReference type="InterPro" id="IPR004176">
    <property type="entry name" value="Clp_R_N"/>
</dbReference>
<reference evidence="4 5" key="1">
    <citation type="submission" date="2015-11" db="EMBL/GenBank/DDBJ databases">
        <title>The genome of Candidatus Endoriftia persephone in Ridgeia piscesae and population structure of the North Eastern Pacific vestimentiferan symbionts.</title>
        <authorList>
            <person name="Perez M."/>
            <person name="Juniper K.S."/>
        </authorList>
    </citation>
    <scope>NUCLEOTIDE SEQUENCE [LARGE SCALE GENOMIC DNA]</scope>
    <source>
        <strain evidence="4">Ind11</strain>
    </source>
</reference>
<evidence type="ECO:0000256" key="1">
    <source>
        <dbReference type="ARBA" id="ARBA00008675"/>
    </source>
</evidence>
<dbReference type="Proteomes" id="UP000051634">
    <property type="component" value="Unassembled WGS sequence"/>
</dbReference>
<sequence length="123" mass="13865">MSEISRTALFGKLNSVGYKSIESATVFCKMRGNPYVELVHWIHQILQLKDTDIHHIVKYFSLEPSHLARDITATLDSLPRGSTSISDLSAHIEEAVERGWLYGTLMFGESQVLIVPKVLAVYF</sequence>
<organism evidence="4 5">
    <name type="scientific">endosymbiont of Ridgeia piscesae</name>
    <dbReference type="NCBI Taxonomy" id="54398"/>
    <lineage>
        <taxon>Bacteria</taxon>
        <taxon>Pseudomonadati</taxon>
        <taxon>Pseudomonadota</taxon>
        <taxon>Gammaproteobacteria</taxon>
        <taxon>sulfur-oxidizing symbionts</taxon>
    </lineage>
</organism>
<dbReference type="InterPro" id="IPR036628">
    <property type="entry name" value="Clp_N_dom_sf"/>
</dbReference>
<dbReference type="PROSITE" id="PS51903">
    <property type="entry name" value="CLP_R"/>
    <property type="match status" value="1"/>
</dbReference>
<accession>A0A0T5Z0N8</accession>
<evidence type="ECO:0000259" key="3">
    <source>
        <dbReference type="PROSITE" id="PS51903"/>
    </source>
</evidence>
<comment type="similarity">
    <text evidence="1">Belongs to the ClpA/ClpB family.</text>
</comment>
<feature type="domain" description="Clp R" evidence="3">
    <location>
        <begin position="10"/>
        <end position="123"/>
    </location>
</feature>
<dbReference type="EMBL" id="LDXT01000051">
    <property type="protein sequence ID" value="KRT56441.1"/>
    <property type="molecule type" value="Genomic_DNA"/>
</dbReference>
<protein>
    <recommendedName>
        <fullName evidence="3">Clp R domain-containing protein</fullName>
    </recommendedName>
</protein>
<comment type="caution">
    <text evidence="4">The sequence shown here is derived from an EMBL/GenBank/DDBJ whole genome shotgun (WGS) entry which is preliminary data.</text>
</comment>
<gene>
    <name evidence="4" type="ORF">Ga0074115_14617</name>
</gene>
<evidence type="ECO:0000313" key="5">
    <source>
        <dbReference type="Proteomes" id="UP000051634"/>
    </source>
</evidence>
<dbReference type="PATRIC" id="fig|54398.3.peg.3019"/>
<dbReference type="Gene3D" id="1.10.1780.10">
    <property type="entry name" value="Clp, N-terminal domain"/>
    <property type="match status" value="1"/>
</dbReference>
<keyword evidence="2" id="KW-0677">Repeat</keyword>
<keyword evidence="5" id="KW-1185">Reference proteome</keyword>
<evidence type="ECO:0000313" key="4">
    <source>
        <dbReference type="EMBL" id="KRT56441.1"/>
    </source>
</evidence>
<name>A0A0T5Z0N8_9GAMM</name>